<evidence type="ECO:0000256" key="1">
    <source>
        <dbReference type="SAM" id="MobiDB-lite"/>
    </source>
</evidence>
<evidence type="ECO:0000313" key="2">
    <source>
        <dbReference type="EMBL" id="ETZ96655.1"/>
    </source>
</evidence>
<feature type="compositionally biased region" description="Basic residues" evidence="1">
    <location>
        <begin position="41"/>
        <end position="51"/>
    </location>
</feature>
<sequence length="51" mass="5493">MESAGGPDRAEPPLGRITCPALVINGRPPTPEFFPQDAQTHLRRRSAAPGR</sequence>
<evidence type="ECO:0000313" key="3">
    <source>
        <dbReference type="Proteomes" id="UP000020561"/>
    </source>
</evidence>
<gene>
    <name evidence="2" type="ORF">I545_6913</name>
</gene>
<feature type="region of interest" description="Disordered" evidence="1">
    <location>
        <begin position="26"/>
        <end position="51"/>
    </location>
</feature>
<organism evidence="2 3">
    <name type="scientific">Mycobacterium kansasii 662</name>
    <dbReference type="NCBI Taxonomy" id="1299326"/>
    <lineage>
        <taxon>Bacteria</taxon>
        <taxon>Bacillati</taxon>
        <taxon>Actinomycetota</taxon>
        <taxon>Actinomycetes</taxon>
        <taxon>Mycobacteriales</taxon>
        <taxon>Mycobacteriaceae</taxon>
        <taxon>Mycobacterium</taxon>
    </lineage>
</organism>
<protein>
    <submittedName>
        <fullName evidence="2">Uncharacterized protein</fullName>
    </submittedName>
</protein>
<accession>X7XQ04</accession>
<proteinExistence type="predicted"/>
<reference evidence="2 3" key="1">
    <citation type="submission" date="2013-12" db="EMBL/GenBank/DDBJ databases">
        <authorList>
            <person name="Brown-Elliot B."/>
            <person name="Wallace R."/>
            <person name="Lenaerts A."/>
            <person name="Ordway D."/>
            <person name="DeGroote M.A."/>
            <person name="Parker T."/>
            <person name="Sizemore C."/>
            <person name="Tallon L.J."/>
            <person name="Sadzewicz L.K."/>
            <person name="Sengamalay N."/>
            <person name="Fraser C.M."/>
            <person name="Hine E."/>
            <person name="Shefchek K.A."/>
            <person name="Das S.P."/>
            <person name="Tettelin H."/>
        </authorList>
    </citation>
    <scope>NUCLEOTIDE SEQUENCE [LARGE SCALE GENOMIC DNA]</scope>
    <source>
        <strain evidence="2 3">662</strain>
    </source>
</reference>
<comment type="caution">
    <text evidence="2">The sequence shown here is derived from an EMBL/GenBank/DDBJ whole genome shotgun (WGS) entry which is preliminary data.</text>
</comment>
<dbReference type="Proteomes" id="UP000020561">
    <property type="component" value="Unassembled WGS sequence"/>
</dbReference>
<dbReference type="EMBL" id="JAOA01000040">
    <property type="protein sequence ID" value="ETZ96655.1"/>
    <property type="molecule type" value="Genomic_DNA"/>
</dbReference>
<dbReference type="AlphaFoldDB" id="X7XQ04"/>
<name>X7XQ04_MYCKA</name>